<name>A0A0M8NWT1_9EURO</name>
<comment type="caution">
    <text evidence="1">The sequence shown here is derived from an EMBL/GenBank/DDBJ whole genome shotgun (WGS) entry which is preliminary data.</text>
</comment>
<proteinExistence type="predicted"/>
<evidence type="ECO:0000313" key="2">
    <source>
        <dbReference type="Proteomes" id="UP000037696"/>
    </source>
</evidence>
<sequence>ITHCWLVYGSKVLAQLGPLRRSRFY</sequence>
<accession>A0A0M8NWT1</accession>
<gene>
    <name evidence="1" type="ORF">ACN38_g12762</name>
</gene>
<dbReference type="EMBL" id="LHQQ01000445">
    <property type="protein sequence ID" value="KOS36494.1"/>
    <property type="molecule type" value="Genomic_DNA"/>
</dbReference>
<reference evidence="1 2" key="1">
    <citation type="submission" date="2015-08" db="EMBL/GenBank/DDBJ databases">
        <title>Genome sequencing of Penicillium nordicum.</title>
        <authorList>
            <person name="Nguyen H.D."/>
            <person name="Seifert K.A."/>
        </authorList>
    </citation>
    <scope>NUCLEOTIDE SEQUENCE [LARGE SCALE GENOMIC DNA]</scope>
    <source>
        <strain evidence="1 2">DAOMC 185683</strain>
    </source>
</reference>
<organism evidence="1 2">
    <name type="scientific">Penicillium nordicum</name>
    <dbReference type="NCBI Taxonomy" id="229535"/>
    <lineage>
        <taxon>Eukaryota</taxon>
        <taxon>Fungi</taxon>
        <taxon>Dikarya</taxon>
        <taxon>Ascomycota</taxon>
        <taxon>Pezizomycotina</taxon>
        <taxon>Eurotiomycetes</taxon>
        <taxon>Eurotiomycetidae</taxon>
        <taxon>Eurotiales</taxon>
        <taxon>Aspergillaceae</taxon>
        <taxon>Penicillium</taxon>
    </lineage>
</organism>
<dbReference type="AlphaFoldDB" id="A0A0M8NWT1"/>
<keyword evidence="2" id="KW-1185">Reference proteome</keyword>
<protein>
    <submittedName>
        <fullName evidence="1">Uncharacterized protein</fullName>
    </submittedName>
</protein>
<feature type="non-terminal residue" evidence="1">
    <location>
        <position position="1"/>
    </location>
</feature>
<dbReference type="Proteomes" id="UP000037696">
    <property type="component" value="Unassembled WGS sequence"/>
</dbReference>
<evidence type="ECO:0000313" key="1">
    <source>
        <dbReference type="EMBL" id="KOS36494.1"/>
    </source>
</evidence>